<keyword evidence="1 2" id="KW-0732">Signal</keyword>
<evidence type="ECO:0000256" key="2">
    <source>
        <dbReference type="SAM" id="SignalP"/>
    </source>
</evidence>
<protein>
    <submittedName>
        <fullName evidence="3">Uncharacterized protein</fullName>
    </submittedName>
</protein>
<feature type="chain" id="PRO_5038974178" evidence="2">
    <location>
        <begin position="28"/>
        <end position="133"/>
    </location>
</feature>
<dbReference type="OrthoDB" id="603213at2759"/>
<dbReference type="AlphaFoldDB" id="A0A9D4U0Y9"/>
<evidence type="ECO:0000313" key="3">
    <source>
        <dbReference type="EMBL" id="KAI5059479.1"/>
    </source>
</evidence>
<sequence>MDRKAIVTLCLTAFVIVLLAEVYGASACSEANLAVKLTVSPIVFTTKWSYRVEVSTDCSCGETELVVLNCEGLKAAMLAENDEDRLRVDEERGLCFVEGGDPISKGSPFVFHYTTNSRLNNFPFGVASARFDC</sequence>
<dbReference type="InterPro" id="IPR040361">
    <property type="entry name" value="TPD1"/>
</dbReference>
<evidence type="ECO:0000256" key="1">
    <source>
        <dbReference type="ARBA" id="ARBA00022729"/>
    </source>
</evidence>
<dbReference type="EMBL" id="JABFUD020000025">
    <property type="protein sequence ID" value="KAI5059479.1"/>
    <property type="molecule type" value="Genomic_DNA"/>
</dbReference>
<comment type="caution">
    <text evidence="3">The sequence shown here is derived from an EMBL/GenBank/DDBJ whole genome shotgun (WGS) entry which is preliminary data.</text>
</comment>
<dbReference type="Proteomes" id="UP000886520">
    <property type="component" value="Chromosome 25"/>
</dbReference>
<evidence type="ECO:0000313" key="4">
    <source>
        <dbReference type="Proteomes" id="UP000886520"/>
    </source>
</evidence>
<gene>
    <name evidence="3" type="ORF">GOP47_0025798</name>
</gene>
<reference evidence="3" key="1">
    <citation type="submission" date="2021-01" db="EMBL/GenBank/DDBJ databases">
        <title>Adiantum capillus-veneris genome.</title>
        <authorList>
            <person name="Fang Y."/>
            <person name="Liao Q."/>
        </authorList>
    </citation>
    <scope>NUCLEOTIDE SEQUENCE</scope>
    <source>
        <strain evidence="3">H3</strain>
        <tissue evidence="3">Leaf</tissue>
    </source>
</reference>
<name>A0A9D4U0Y9_ADICA</name>
<proteinExistence type="predicted"/>
<accession>A0A9D4U0Y9</accession>
<organism evidence="3 4">
    <name type="scientific">Adiantum capillus-veneris</name>
    <name type="common">Maidenhair fern</name>
    <dbReference type="NCBI Taxonomy" id="13818"/>
    <lineage>
        <taxon>Eukaryota</taxon>
        <taxon>Viridiplantae</taxon>
        <taxon>Streptophyta</taxon>
        <taxon>Embryophyta</taxon>
        <taxon>Tracheophyta</taxon>
        <taxon>Polypodiopsida</taxon>
        <taxon>Polypodiidae</taxon>
        <taxon>Polypodiales</taxon>
        <taxon>Pteridineae</taxon>
        <taxon>Pteridaceae</taxon>
        <taxon>Vittarioideae</taxon>
        <taxon>Adiantum</taxon>
    </lineage>
</organism>
<keyword evidence="4" id="KW-1185">Reference proteome</keyword>
<dbReference type="Pfam" id="PF24068">
    <property type="entry name" value="TPD1_C"/>
    <property type="match status" value="1"/>
</dbReference>
<feature type="signal peptide" evidence="2">
    <location>
        <begin position="1"/>
        <end position="27"/>
    </location>
</feature>